<keyword evidence="8 12" id="KW-0798">TonB box</keyword>
<comment type="subcellular location">
    <subcellularLocation>
        <location evidence="1 11">Cell outer membrane</location>
        <topology evidence="1 11">Multi-pass membrane protein</topology>
    </subcellularLocation>
</comment>
<dbReference type="GO" id="GO:0009279">
    <property type="term" value="C:cell outer membrane"/>
    <property type="evidence" value="ECO:0007669"/>
    <property type="project" value="UniProtKB-SubCell"/>
</dbReference>
<evidence type="ECO:0000256" key="1">
    <source>
        <dbReference type="ARBA" id="ARBA00004571"/>
    </source>
</evidence>
<dbReference type="AlphaFoldDB" id="A0A5S5C2X3"/>
<feature type="signal peptide" evidence="13">
    <location>
        <begin position="1"/>
        <end position="19"/>
    </location>
</feature>
<protein>
    <submittedName>
        <fullName evidence="16">Iron complex outermembrane receptor protein</fullName>
    </submittedName>
</protein>
<dbReference type="Pfam" id="PF07715">
    <property type="entry name" value="Plug"/>
    <property type="match status" value="1"/>
</dbReference>
<keyword evidence="17" id="KW-1185">Reference proteome</keyword>
<evidence type="ECO:0000256" key="10">
    <source>
        <dbReference type="ARBA" id="ARBA00023237"/>
    </source>
</evidence>
<keyword evidence="2 11" id="KW-0813">Transport</keyword>
<evidence type="ECO:0000256" key="4">
    <source>
        <dbReference type="ARBA" id="ARBA00022496"/>
    </source>
</evidence>
<evidence type="ECO:0000256" key="7">
    <source>
        <dbReference type="ARBA" id="ARBA00023065"/>
    </source>
</evidence>
<dbReference type="PANTHER" id="PTHR32552">
    <property type="entry name" value="FERRICHROME IRON RECEPTOR-RELATED"/>
    <property type="match status" value="1"/>
</dbReference>
<keyword evidence="16" id="KW-0675">Receptor</keyword>
<dbReference type="Gene3D" id="2.170.130.10">
    <property type="entry name" value="TonB-dependent receptor, plug domain"/>
    <property type="match status" value="1"/>
</dbReference>
<keyword evidence="3 11" id="KW-1134">Transmembrane beta strand</keyword>
<keyword evidence="9 11" id="KW-0472">Membrane</keyword>
<accession>A0A5S5C2X3</accession>
<feature type="chain" id="PRO_5024309687" evidence="13">
    <location>
        <begin position="20"/>
        <end position="710"/>
    </location>
</feature>
<comment type="caution">
    <text evidence="16">The sequence shown here is derived from an EMBL/GenBank/DDBJ whole genome shotgun (WGS) entry which is preliminary data.</text>
</comment>
<comment type="similarity">
    <text evidence="11 12">Belongs to the TonB-dependent receptor family.</text>
</comment>
<evidence type="ECO:0000259" key="14">
    <source>
        <dbReference type="Pfam" id="PF00593"/>
    </source>
</evidence>
<proteinExistence type="inferred from homology"/>
<keyword evidence="5 11" id="KW-0812">Transmembrane</keyword>
<dbReference type="Proteomes" id="UP000324376">
    <property type="component" value="Unassembled WGS sequence"/>
</dbReference>
<evidence type="ECO:0000256" key="2">
    <source>
        <dbReference type="ARBA" id="ARBA00022448"/>
    </source>
</evidence>
<keyword evidence="10 11" id="KW-0998">Cell outer membrane</keyword>
<dbReference type="InterPro" id="IPR039426">
    <property type="entry name" value="TonB-dep_rcpt-like"/>
</dbReference>
<feature type="domain" description="TonB-dependent receptor plug" evidence="15">
    <location>
        <begin position="60"/>
        <end position="167"/>
    </location>
</feature>
<evidence type="ECO:0000256" key="5">
    <source>
        <dbReference type="ARBA" id="ARBA00022692"/>
    </source>
</evidence>
<organism evidence="16 17">
    <name type="scientific">Aquimarina intermedia</name>
    <dbReference type="NCBI Taxonomy" id="350814"/>
    <lineage>
        <taxon>Bacteria</taxon>
        <taxon>Pseudomonadati</taxon>
        <taxon>Bacteroidota</taxon>
        <taxon>Flavobacteriia</taxon>
        <taxon>Flavobacteriales</taxon>
        <taxon>Flavobacteriaceae</taxon>
        <taxon>Aquimarina</taxon>
    </lineage>
</organism>
<dbReference type="Gene3D" id="2.40.170.20">
    <property type="entry name" value="TonB-dependent receptor, beta-barrel domain"/>
    <property type="match status" value="1"/>
</dbReference>
<keyword evidence="13" id="KW-0732">Signal</keyword>
<evidence type="ECO:0000313" key="17">
    <source>
        <dbReference type="Proteomes" id="UP000324376"/>
    </source>
</evidence>
<keyword evidence="6" id="KW-0408">Iron</keyword>
<dbReference type="GO" id="GO:0006826">
    <property type="term" value="P:iron ion transport"/>
    <property type="evidence" value="ECO:0007669"/>
    <property type="project" value="UniProtKB-KW"/>
</dbReference>
<evidence type="ECO:0000256" key="8">
    <source>
        <dbReference type="ARBA" id="ARBA00023077"/>
    </source>
</evidence>
<evidence type="ECO:0000256" key="9">
    <source>
        <dbReference type="ARBA" id="ARBA00023136"/>
    </source>
</evidence>
<evidence type="ECO:0000256" key="6">
    <source>
        <dbReference type="ARBA" id="ARBA00023004"/>
    </source>
</evidence>
<name>A0A5S5C2X3_9FLAO</name>
<dbReference type="PROSITE" id="PS52016">
    <property type="entry name" value="TONB_DEPENDENT_REC_3"/>
    <property type="match status" value="1"/>
</dbReference>
<reference evidence="16 17" key="1">
    <citation type="submission" date="2019-07" db="EMBL/GenBank/DDBJ databases">
        <title>Genomic Encyclopedia of Archaeal and Bacterial Type Strains, Phase II (KMG-II): from individual species to whole genera.</title>
        <authorList>
            <person name="Goeker M."/>
        </authorList>
    </citation>
    <scope>NUCLEOTIDE SEQUENCE [LARGE SCALE GENOMIC DNA]</scope>
    <source>
        <strain evidence="16 17">DSM 17527</strain>
    </source>
</reference>
<sequence>MKALLLSLIIVSFTAHLSAQERTNKVSTDRNASDSVQVIESEVIPLDEVTLTGLSLTTKLTEISQSVSIIGKNKLALERPITLSPLINQVPGVFMQSGTLNTNRITIRGIGARSLFGTANIRAYFGEIPLTDGNGESVIEDLELASVSQIEIYKGPAASNFGVGLGGTMILQPLYHNNATPEVTFTKQLGSYNFKKVVGTAGFSKKGQSINLIYSSNHSDGYRENNAYNRNTFTGVMKFDLSNKDEFVVLASYIHLNAQIPSSLTQEDFDATPKKAAFTWGASKAFEHVNQGLLGLTWTHDYSDNLLQSTSIFTSAKDNKEPRPFNILEEQTHGLGLRTKLQGNNQLLNLAVKWMVGVEGFTDSYNAQTFENTYGDTPKGSGSSYGEQLSDLEERRSYINLFAETTWDLTSKLKFNTGVHANYTFYTLDNRLTSTTINQLGDYNFDLILSPKFGLIHTFTKNLNIYGTVAHGFSMPTTAETILPDGTRNRNLQPEIGWNFEIGTRFSSFNNKLNGSLALYTMSIDDLLVSRRTQQDNFFAINAGKTRHSGIEAQLSYPIFTHKETRITAYANATLNNHRFRTFIDKEQDFSGNELTGVPSEVLNAGLNLVTRNSFYGMLSMQYVGDIPVNDGNTVYTDNYTLLNAQLGYKNKMLKRLHYDLFLNVNNITDSKYAAQVQVNAIGFGNNAPRYFYPGIPFNYSAGINIKYSL</sequence>
<dbReference type="OrthoDB" id="9782587at2"/>
<evidence type="ECO:0000259" key="15">
    <source>
        <dbReference type="Pfam" id="PF07715"/>
    </source>
</evidence>
<dbReference type="EMBL" id="VNHU01000006">
    <property type="protein sequence ID" value="TYP72832.1"/>
    <property type="molecule type" value="Genomic_DNA"/>
</dbReference>
<dbReference type="InterPro" id="IPR037066">
    <property type="entry name" value="Plug_dom_sf"/>
</dbReference>
<dbReference type="Pfam" id="PF00593">
    <property type="entry name" value="TonB_dep_Rec_b-barrel"/>
    <property type="match status" value="1"/>
</dbReference>
<evidence type="ECO:0000256" key="3">
    <source>
        <dbReference type="ARBA" id="ARBA00022452"/>
    </source>
</evidence>
<evidence type="ECO:0000313" key="16">
    <source>
        <dbReference type="EMBL" id="TYP72832.1"/>
    </source>
</evidence>
<dbReference type="InterPro" id="IPR036942">
    <property type="entry name" value="Beta-barrel_TonB_sf"/>
</dbReference>
<dbReference type="InterPro" id="IPR000531">
    <property type="entry name" value="Beta-barrel_TonB"/>
</dbReference>
<evidence type="ECO:0000256" key="11">
    <source>
        <dbReference type="PROSITE-ProRule" id="PRU01360"/>
    </source>
</evidence>
<dbReference type="RefSeq" id="WP_148782867.1">
    <property type="nucleotide sequence ID" value="NZ_VNHU01000006.1"/>
</dbReference>
<gene>
    <name evidence="16" type="ORF">BD809_10682</name>
</gene>
<feature type="domain" description="TonB-dependent receptor-like beta-barrel" evidence="14">
    <location>
        <begin position="220"/>
        <end position="668"/>
    </location>
</feature>
<keyword evidence="4" id="KW-0410">Iron transport</keyword>
<dbReference type="SUPFAM" id="SSF56935">
    <property type="entry name" value="Porins"/>
    <property type="match status" value="1"/>
</dbReference>
<dbReference type="InterPro" id="IPR012910">
    <property type="entry name" value="Plug_dom"/>
</dbReference>
<dbReference type="PANTHER" id="PTHR32552:SF81">
    <property type="entry name" value="TONB-DEPENDENT OUTER MEMBRANE RECEPTOR"/>
    <property type="match status" value="1"/>
</dbReference>
<keyword evidence="7" id="KW-0406">Ion transport</keyword>
<evidence type="ECO:0000256" key="12">
    <source>
        <dbReference type="RuleBase" id="RU003357"/>
    </source>
</evidence>
<evidence type="ECO:0000256" key="13">
    <source>
        <dbReference type="SAM" id="SignalP"/>
    </source>
</evidence>